<dbReference type="KEGG" id="tva:4768354"/>
<dbReference type="EMBL" id="DS113338">
    <property type="protein sequence ID" value="EAY10406.1"/>
    <property type="molecule type" value="Genomic_DNA"/>
</dbReference>
<keyword evidence="5" id="KW-1185">Reference proteome</keyword>
<dbReference type="GO" id="GO:0003677">
    <property type="term" value="F:DNA binding"/>
    <property type="evidence" value="ECO:0007669"/>
    <property type="project" value="InterPro"/>
</dbReference>
<feature type="compositionally biased region" description="Basic and acidic residues" evidence="1">
    <location>
        <begin position="1104"/>
        <end position="1118"/>
    </location>
</feature>
<dbReference type="OMA" id="WNDEMEM"/>
<dbReference type="InterPro" id="IPR009057">
    <property type="entry name" value="Homeodomain-like_sf"/>
</dbReference>
<feature type="domain" description="Myb-like" evidence="3">
    <location>
        <begin position="147"/>
        <end position="200"/>
    </location>
</feature>
<dbReference type="RefSeq" id="XP_001322629.1">
    <property type="nucleotide sequence ID" value="XM_001322594.1"/>
</dbReference>
<dbReference type="SMR" id="A2EA66"/>
<dbReference type="PROSITE" id="PS50090">
    <property type="entry name" value="MYB_LIKE"/>
    <property type="match status" value="1"/>
</dbReference>
<protein>
    <submittedName>
        <fullName evidence="4">AT hook motif family protein</fullName>
    </submittedName>
</protein>
<dbReference type="PANTHER" id="PTHR23280:SF21">
    <property type="entry name" value="PROTEIN 4.1 HOMOLOG"/>
    <property type="match status" value="1"/>
</dbReference>
<organism evidence="4 5">
    <name type="scientific">Trichomonas vaginalis (strain ATCC PRA-98 / G3)</name>
    <dbReference type="NCBI Taxonomy" id="412133"/>
    <lineage>
        <taxon>Eukaryota</taxon>
        <taxon>Metamonada</taxon>
        <taxon>Parabasalia</taxon>
        <taxon>Trichomonadida</taxon>
        <taxon>Trichomonadidae</taxon>
        <taxon>Trichomonas</taxon>
    </lineage>
</organism>
<dbReference type="InParanoid" id="A2EA66"/>
<feature type="compositionally biased region" description="Basic residues" evidence="1">
    <location>
        <begin position="1294"/>
        <end position="1303"/>
    </location>
</feature>
<dbReference type="VEuPathDB" id="TrichDB:TVAG_270970"/>
<feature type="region of interest" description="Disordered" evidence="1">
    <location>
        <begin position="1078"/>
        <end position="1351"/>
    </location>
</feature>
<feature type="compositionally biased region" description="Basic residues" evidence="1">
    <location>
        <begin position="1158"/>
        <end position="1168"/>
    </location>
</feature>
<evidence type="ECO:0000313" key="4">
    <source>
        <dbReference type="EMBL" id="EAY10406.1"/>
    </source>
</evidence>
<dbReference type="Pfam" id="PF13921">
    <property type="entry name" value="Myb_DNA-bind_6"/>
    <property type="match status" value="1"/>
</dbReference>
<feature type="compositionally biased region" description="Basic and acidic residues" evidence="1">
    <location>
        <begin position="1128"/>
        <end position="1138"/>
    </location>
</feature>
<dbReference type="VEuPathDB" id="TrichDB:TVAGG3_0167010"/>
<feature type="region of interest" description="Disordered" evidence="1">
    <location>
        <begin position="132"/>
        <end position="153"/>
    </location>
</feature>
<accession>A2EA66</accession>
<feature type="compositionally biased region" description="Acidic residues" evidence="1">
    <location>
        <begin position="1275"/>
        <end position="1284"/>
    </location>
</feature>
<reference evidence="4" key="1">
    <citation type="submission" date="2006-10" db="EMBL/GenBank/DDBJ databases">
        <authorList>
            <person name="Amadeo P."/>
            <person name="Zhao Q."/>
            <person name="Wortman J."/>
            <person name="Fraser-Liggett C."/>
            <person name="Carlton J."/>
        </authorList>
    </citation>
    <scope>NUCLEOTIDE SEQUENCE</scope>
    <source>
        <strain evidence="4">G3</strain>
    </source>
</reference>
<dbReference type="InterPro" id="IPR015940">
    <property type="entry name" value="UBA"/>
</dbReference>
<gene>
    <name evidence="4" type="ORF">TVAG_270970</name>
</gene>
<dbReference type="Proteomes" id="UP000001542">
    <property type="component" value="Unassembled WGS sequence"/>
</dbReference>
<dbReference type="PROSITE" id="PS50030">
    <property type="entry name" value="UBA"/>
    <property type="match status" value="1"/>
</dbReference>
<dbReference type="SMART" id="SM00384">
    <property type="entry name" value="AT_hook"/>
    <property type="match status" value="6"/>
</dbReference>
<feature type="compositionally biased region" description="Basic residues" evidence="1">
    <location>
        <begin position="1041"/>
        <end position="1056"/>
    </location>
</feature>
<dbReference type="SUPFAM" id="SSF46934">
    <property type="entry name" value="UBA-like"/>
    <property type="match status" value="1"/>
</dbReference>
<proteinExistence type="predicted"/>
<sequence length="1589" mass="187141">MMKINVGPPLDGELSIDISANPTIMDVKAYIYKISTIPTSNIKIFRNNIEMANTVSTADFANNSTDHFTCIIDEQTENNNNIRQEDIDKKVDFISNMGYQRENVIKALKDTNYKTEDAISLLKSSISRQRADFTSKKEQHSNKISHDRSKHKEKWTSSDDEKLLDLYLKVSKTSIKWSFIQQYFPNCSTSRLEKKFNKIIKKIQQNKSNIKMPPALLNDVFGFVDINLHKSNLTQSFDRKVPINVIKLILSFNQNKCNIDDVVKEKDFNSFPKGYLIYLIYWIHINLNIFVLPSNKWSLKEIRILLDRHYNNNNDQEIASQLKKKDNFDVHDKIKQIKMAIIEDIELTTFAKYFENFEVKECEYNRDDIPVYVNDLLNKYLNFENDKLRLNQWSQATNYESEIEEDLISKEFQWNDEMEMKLLDGVEEYGSTNSGFRKILKKNEWEFPIEEITKHFKQIKTEICEGKKKNLIKNRTKLVINPFKLVKTYLAIGNIQSIYPFCTLGYLRYLLFFISSFIASQKVTNKQKEWTLNDVRVMLEMSSDGESDSSISERLNHKFDVNSIVDKKLEIVRQLRSSEMKKFVQYGENAAIPNQDFEIDENYIPIYFIKILEDYNNRNKNIVNILDVVDLFKKSDNNFNFDLFKQKFPENNPGHLLFIFHWLVFSLNKCIYVDGWSHYDIKQVFIDYYEKVDPELTRKKLLTRKTADEIVRFRTQLIESLKKPPNLEEFMSSVKFDVNESEYDFLGIPSYLRDAVSLYKNHRRVLEGAYKWTKENEQLLLTLFSARKANWEKISQNFPNCQLNDLKNHFKELKSEIENGNKRNFEITAEEKDFIMKYQPEKEEKYEENESIVVLKSEKYEIPKIPTEAIDIKDILMKLKENSMYYKKLDNYKGLSSGYIAFLVFALMMRCRKYNFKRYNEKYYRMAILMHYDNVNKRLMQNYVNINIERFLALISKYNKKLLNQELLQSYIDVAETVKVTNEYSVQGVPVYFDLIGKAYRKIVYDQGKCELNQEQKVLQKKFQKTEKNYYSDESESERKKAAKQKKSKKNKHKKKSSDDDFISSDFIEMETSDDYDFETKQKRKPGQKKSAVSSESEVFESEIDQKQKQTPQKKEVSDESDNSPSDTESKEKTEQIPEKTIVSSDSDNSESEVEVKQKKKPGRKKKVVVASSDSDSDVEQKPKKRGRPKRVVSSDSDDSDSEVEVEVKPKKRGRPKRIVSSDSDNSESEVEVEVKPKKRGRPKRIISSDSDDSESEVEVKPKKRGRPKRIISSDSDDSDSEVEVEIKPPPPPPKRKRGRPRKNPIIASDESEDQEKRTQSIKPIIKSTKSLSDDEKSSQQRDSDDEKLTSSGEVKYWTKERDQKLVSMHNKFFNDSELWNIIKKEFPEVSIQNLRYRLYTLRLLSETNQRRDLIFSHYSNEEEPSQRTKQAYMKSSFKSKTINVCSLVKTYFSSGRNVDSCFRNYSSGYSKGYVIYVLFWLSMKLNFRPFLIKDWTMREIRVLLEKSYEGIEYNVICEYLNKKTARRAEMMRKLIPKIIMETKELHDFIVMFDQCDSSNQQLDHDDIPLYVCQLVDFFNSSKNSNQNV</sequence>
<feature type="domain" description="UBA" evidence="2">
    <location>
        <begin position="86"/>
        <end position="125"/>
    </location>
</feature>
<evidence type="ECO:0000259" key="3">
    <source>
        <dbReference type="PROSITE" id="PS50090"/>
    </source>
</evidence>
<dbReference type="SUPFAM" id="SSF46689">
    <property type="entry name" value="Homeodomain-like"/>
    <property type="match status" value="2"/>
</dbReference>
<evidence type="ECO:0000259" key="2">
    <source>
        <dbReference type="PROSITE" id="PS50030"/>
    </source>
</evidence>
<feature type="region of interest" description="Disordered" evidence="1">
    <location>
        <begin position="1029"/>
        <end position="1060"/>
    </location>
</feature>
<dbReference type="InterPro" id="IPR017956">
    <property type="entry name" value="AT_hook_DNA-bd_motif"/>
</dbReference>
<dbReference type="SMART" id="SM00717">
    <property type="entry name" value="SANT"/>
    <property type="match status" value="3"/>
</dbReference>
<evidence type="ECO:0000256" key="1">
    <source>
        <dbReference type="SAM" id="MobiDB-lite"/>
    </source>
</evidence>
<reference evidence="4" key="2">
    <citation type="journal article" date="2007" name="Science">
        <title>Draft genome sequence of the sexually transmitted pathogen Trichomonas vaginalis.</title>
        <authorList>
            <person name="Carlton J.M."/>
            <person name="Hirt R.P."/>
            <person name="Silva J.C."/>
            <person name="Delcher A.L."/>
            <person name="Schatz M."/>
            <person name="Zhao Q."/>
            <person name="Wortman J.R."/>
            <person name="Bidwell S.L."/>
            <person name="Alsmark U.C.M."/>
            <person name="Besteiro S."/>
            <person name="Sicheritz-Ponten T."/>
            <person name="Noel C.J."/>
            <person name="Dacks J.B."/>
            <person name="Foster P.G."/>
            <person name="Simillion C."/>
            <person name="Van de Peer Y."/>
            <person name="Miranda-Saavedra D."/>
            <person name="Barton G.J."/>
            <person name="Westrop G.D."/>
            <person name="Mueller S."/>
            <person name="Dessi D."/>
            <person name="Fiori P.L."/>
            <person name="Ren Q."/>
            <person name="Paulsen I."/>
            <person name="Zhang H."/>
            <person name="Bastida-Corcuera F.D."/>
            <person name="Simoes-Barbosa A."/>
            <person name="Brown M.T."/>
            <person name="Hayes R.D."/>
            <person name="Mukherjee M."/>
            <person name="Okumura C.Y."/>
            <person name="Schneider R."/>
            <person name="Smith A.J."/>
            <person name="Vanacova S."/>
            <person name="Villalvazo M."/>
            <person name="Haas B.J."/>
            <person name="Pertea M."/>
            <person name="Feldblyum T.V."/>
            <person name="Utterback T.R."/>
            <person name="Shu C.L."/>
            <person name="Osoegawa K."/>
            <person name="de Jong P.J."/>
            <person name="Hrdy I."/>
            <person name="Horvathova L."/>
            <person name="Zubacova Z."/>
            <person name="Dolezal P."/>
            <person name="Malik S.B."/>
            <person name="Logsdon J.M. Jr."/>
            <person name="Henze K."/>
            <person name="Gupta A."/>
            <person name="Wang C.C."/>
            <person name="Dunne R.L."/>
            <person name="Upcroft J.A."/>
            <person name="Upcroft P."/>
            <person name="White O."/>
            <person name="Salzberg S.L."/>
            <person name="Tang P."/>
            <person name="Chiu C.-H."/>
            <person name="Lee Y.-S."/>
            <person name="Embley T.M."/>
            <person name="Coombs G.H."/>
            <person name="Mottram J.C."/>
            <person name="Tachezy J."/>
            <person name="Fraser-Liggett C.M."/>
            <person name="Johnson P.J."/>
        </authorList>
    </citation>
    <scope>NUCLEOTIDE SEQUENCE [LARGE SCALE GENOMIC DNA]</scope>
    <source>
        <strain evidence="4">G3</strain>
    </source>
</reference>
<feature type="compositionally biased region" description="Basic and acidic residues" evidence="1">
    <location>
        <begin position="1332"/>
        <end position="1349"/>
    </location>
</feature>
<dbReference type="InterPro" id="IPR009060">
    <property type="entry name" value="UBA-like_sf"/>
</dbReference>
<dbReference type="InterPro" id="IPR001005">
    <property type="entry name" value="SANT/Myb"/>
</dbReference>
<feature type="compositionally biased region" description="Basic and acidic residues" evidence="1">
    <location>
        <begin position="132"/>
        <end position="147"/>
    </location>
</feature>
<dbReference type="PANTHER" id="PTHR23280">
    <property type="entry name" value="4.1 G PROTEIN"/>
    <property type="match status" value="1"/>
</dbReference>
<evidence type="ECO:0000313" key="5">
    <source>
        <dbReference type="Proteomes" id="UP000001542"/>
    </source>
</evidence>
<name>A2EA66_TRIV3</name>
<feature type="compositionally biased region" description="Acidic residues" evidence="1">
    <location>
        <begin position="1196"/>
        <end position="1205"/>
    </location>
</feature>